<sequence>MAHSAASSISSDDENTEFIDSDWIGKVFKEAEDKLREGVRLFNARGPRKNKKAA</sequence>
<proteinExistence type="predicted"/>
<comment type="caution">
    <text evidence="1">The sequence shown here is derived from an EMBL/GenBank/DDBJ whole genome shotgun (WGS) entry which is preliminary data.</text>
</comment>
<gene>
    <name evidence="1" type="ORF">FA13DRAFT_1726328</name>
</gene>
<evidence type="ECO:0000313" key="2">
    <source>
        <dbReference type="Proteomes" id="UP000298030"/>
    </source>
</evidence>
<dbReference type="EMBL" id="QPFP01000004">
    <property type="protein sequence ID" value="TEB37242.1"/>
    <property type="molecule type" value="Genomic_DNA"/>
</dbReference>
<name>A0A4Y7TUG3_COPMI</name>
<organism evidence="1 2">
    <name type="scientific">Coprinellus micaceus</name>
    <name type="common">Glistening ink-cap mushroom</name>
    <name type="synonym">Coprinus micaceus</name>
    <dbReference type="NCBI Taxonomy" id="71717"/>
    <lineage>
        <taxon>Eukaryota</taxon>
        <taxon>Fungi</taxon>
        <taxon>Dikarya</taxon>
        <taxon>Basidiomycota</taxon>
        <taxon>Agaricomycotina</taxon>
        <taxon>Agaricomycetes</taxon>
        <taxon>Agaricomycetidae</taxon>
        <taxon>Agaricales</taxon>
        <taxon>Agaricineae</taxon>
        <taxon>Psathyrellaceae</taxon>
        <taxon>Coprinellus</taxon>
    </lineage>
</organism>
<evidence type="ECO:0000313" key="1">
    <source>
        <dbReference type="EMBL" id="TEB37242.1"/>
    </source>
</evidence>
<keyword evidence="2" id="KW-1185">Reference proteome</keyword>
<accession>A0A4Y7TUG3</accession>
<protein>
    <submittedName>
        <fullName evidence="1">Uncharacterized protein</fullName>
    </submittedName>
</protein>
<dbReference type="AlphaFoldDB" id="A0A4Y7TUG3"/>
<dbReference type="Proteomes" id="UP000298030">
    <property type="component" value="Unassembled WGS sequence"/>
</dbReference>
<reference evidence="1 2" key="1">
    <citation type="journal article" date="2019" name="Nat. Ecol. Evol.">
        <title>Megaphylogeny resolves global patterns of mushroom evolution.</title>
        <authorList>
            <person name="Varga T."/>
            <person name="Krizsan K."/>
            <person name="Foldi C."/>
            <person name="Dima B."/>
            <person name="Sanchez-Garcia M."/>
            <person name="Sanchez-Ramirez S."/>
            <person name="Szollosi G.J."/>
            <person name="Szarkandi J.G."/>
            <person name="Papp V."/>
            <person name="Albert L."/>
            <person name="Andreopoulos W."/>
            <person name="Angelini C."/>
            <person name="Antonin V."/>
            <person name="Barry K.W."/>
            <person name="Bougher N.L."/>
            <person name="Buchanan P."/>
            <person name="Buyck B."/>
            <person name="Bense V."/>
            <person name="Catcheside P."/>
            <person name="Chovatia M."/>
            <person name="Cooper J."/>
            <person name="Damon W."/>
            <person name="Desjardin D."/>
            <person name="Finy P."/>
            <person name="Geml J."/>
            <person name="Haridas S."/>
            <person name="Hughes K."/>
            <person name="Justo A."/>
            <person name="Karasinski D."/>
            <person name="Kautmanova I."/>
            <person name="Kiss B."/>
            <person name="Kocsube S."/>
            <person name="Kotiranta H."/>
            <person name="LaButti K.M."/>
            <person name="Lechner B.E."/>
            <person name="Liimatainen K."/>
            <person name="Lipzen A."/>
            <person name="Lukacs Z."/>
            <person name="Mihaltcheva S."/>
            <person name="Morgado L.N."/>
            <person name="Niskanen T."/>
            <person name="Noordeloos M.E."/>
            <person name="Ohm R.A."/>
            <person name="Ortiz-Santana B."/>
            <person name="Ovrebo C."/>
            <person name="Racz N."/>
            <person name="Riley R."/>
            <person name="Savchenko A."/>
            <person name="Shiryaev A."/>
            <person name="Soop K."/>
            <person name="Spirin V."/>
            <person name="Szebenyi C."/>
            <person name="Tomsovsky M."/>
            <person name="Tulloss R.E."/>
            <person name="Uehling J."/>
            <person name="Grigoriev I.V."/>
            <person name="Vagvolgyi C."/>
            <person name="Papp T."/>
            <person name="Martin F.M."/>
            <person name="Miettinen O."/>
            <person name="Hibbett D.S."/>
            <person name="Nagy L.G."/>
        </authorList>
    </citation>
    <scope>NUCLEOTIDE SEQUENCE [LARGE SCALE GENOMIC DNA]</scope>
    <source>
        <strain evidence="1 2">FP101781</strain>
    </source>
</reference>